<name>A0A173XXG1_9CLOT</name>
<gene>
    <name evidence="9" type="primary">lexA_1</name>
    <name evidence="9" type="ORF">ERS852471_00151</name>
</gene>
<dbReference type="Gene3D" id="3.40.50.300">
    <property type="entry name" value="P-loop containing nucleotide triphosphate hydrolases"/>
    <property type="match status" value="1"/>
</dbReference>
<dbReference type="PANTHER" id="PTHR33516:SF2">
    <property type="entry name" value="LEXA REPRESSOR-RELATED"/>
    <property type="match status" value="1"/>
</dbReference>
<evidence type="ECO:0000256" key="6">
    <source>
        <dbReference type="ARBA" id="ARBA00023236"/>
    </source>
</evidence>
<evidence type="ECO:0000256" key="2">
    <source>
        <dbReference type="ARBA" id="ARBA00022763"/>
    </source>
</evidence>
<keyword evidence="4 7" id="KW-0068">Autocatalytic cleavage</keyword>
<evidence type="ECO:0000313" key="9">
    <source>
        <dbReference type="EMBL" id="CUN56631.1"/>
    </source>
</evidence>
<dbReference type="CDD" id="cd06529">
    <property type="entry name" value="S24_LexA-like"/>
    <property type="match status" value="1"/>
</dbReference>
<dbReference type="EMBL" id="CYZX01000001">
    <property type="protein sequence ID" value="CUN56631.1"/>
    <property type="molecule type" value="Genomic_DNA"/>
</dbReference>
<dbReference type="EC" id="3.4.21.88" evidence="9"/>
<dbReference type="InterPro" id="IPR050077">
    <property type="entry name" value="LexA_repressor"/>
</dbReference>
<evidence type="ECO:0000313" key="10">
    <source>
        <dbReference type="Proteomes" id="UP000095594"/>
    </source>
</evidence>
<keyword evidence="5" id="KW-0234">DNA repair</keyword>
<evidence type="ECO:0000256" key="7">
    <source>
        <dbReference type="RuleBase" id="RU003991"/>
    </source>
</evidence>
<dbReference type="GO" id="GO:0006281">
    <property type="term" value="P:DNA repair"/>
    <property type="evidence" value="ECO:0007669"/>
    <property type="project" value="UniProtKB-KW"/>
</dbReference>
<dbReference type="PRINTS" id="PR00726">
    <property type="entry name" value="LEXASERPTASE"/>
</dbReference>
<evidence type="ECO:0000259" key="8">
    <source>
        <dbReference type="Pfam" id="PF00717"/>
    </source>
</evidence>
<dbReference type="Pfam" id="PF00717">
    <property type="entry name" value="Peptidase_S24"/>
    <property type="match status" value="1"/>
</dbReference>
<feature type="domain" description="Peptidase S24/S26A/S26B/S26C" evidence="8">
    <location>
        <begin position="354"/>
        <end position="469"/>
    </location>
</feature>
<dbReference type="SUPFAM" id="SSF52540">
    <property type="entry name" value="P-loop containing nucleoside triphosphate hydrolases"/>
    <property type="match status" value="1"/>
</dbReference>
<dbReference type="InterPro" id="IPR036286">
    <property type="entry name" value="LexA/Signal_pep-like_sf"/>
</dbReference>
<dbReference type="OrthoDB" id="9787585at2"/>
<keyword evidence="6" id="KW-0742">SOS response</keyword>
<dbReference type="Gene3D" id="2.10.109.10">
    <property type="entry name" value="Umud Fragment, subunit A"/>
    <property type="match status" value="1"/>
</dbReference>
<dbReference type="InterPro" id="IPR006197">
    <property type="entry name" value="Peptidase_S24_LexA"/>
</dbReference>
<protein>
    <submittedName>
        <fullName evidence="9">LexA repressor</fullName>
        <ecNumber evidence="9">3.4.21.88</ecNumber>
    </submittedName>
</protein>
<dbReference type="InterPro" id="IPR027417">
    <property type="entry name" value="P-loop_NTPase"/>
</dbReference>
<evidence type="ECO:0000256" key="1">
    <source>
        <dbReference type="ARBA" id="ARBA00007484"/>
    </source>
</evidence>
<dbReference type="InterPro" id="IPR039418">
    <property type="entry name" value="LexA-like"/>
</dbReference>
<dbReference type="GO" id="GO:0006355">
    <property type="term" value="P:regulation of DNA-templated transcription"/>
    <property type="evidence" value="ECO:0007669"/>
    <property type="project" value="InterPro"/>
</dbReference>
<evidence type="ECO:0000256" key="3">
    <source>
        <dbReference type="ARBA" id="ARBA00022801"/>
    </source>
</evidence>
<dbReference type="RefSeq" id="WP_055262924.1">
    <property type="nucleotide sequence ID" value="NZ_CABIXQ010000001.1"/>
</dbReference>
<dbReference type="GO" id="GO:0009432">
    <property type="term" value="P:SOS response"/>
    <property type="evidence" value="ECO:0007669"/>
    <property type="project" value="UniProtKB-KW"/>
</dbReference>
<dbReference type="AlphaFoldDB" id="A0A173XXG1"/>
<reference evidence="9 10" key="1">
    <citation type="submission" date="2015-09" db="EMBL/GenBank/DDBJ databases">
        <authorList>
            <consortium name="Pathogen Informatics"/>
        </authorList>
    </citation>
    <scope>NUCLEOTIDE SEQUENCE [LARGE SCALE GENOMIC DNA]</scope>
    <source>
        <strain evidence="9 10">2789STDY5834856</strain>
    </source>
</reference>
<accession>A0A173XXG1</accession>
<evidence type="ECO:0000256" key="4">
    <source>
        <dbReference type="ARBA" id="ARBA00022813"/>
    </source>
</evidence>
<keyword evidence="3 7" id="KW-0378">Hydrolase</keyword>
<dbReference type="SUPFAM" id="SSF51306">
    <property type="entry name" value="LexA/Signal peptidase"/>
    <property type="match status" value="1"/>
</dbReference>
<comment type="similarity">
    <text evidence="1 7">Belongs to the peptidase S24 family.</text>
</comment>
<sequence length="476" mass="55404">MKLTKGQNRFINNKSMGVSFLKGKNNSGKTTASLYRTINLENNYCIYNEDRILYLALNNDSANNIKSKYNEIKDKNYFYSLFSSIDEKVTILSLPELILEYSNKYKMYNDMKLVYKNKESLIQLIKDEDFNDIITAYGKKSKLIKNLPLESLLEEILWIKSCDFTFEEYMNCSRTGAIKRLRKNSISRKLLYNLMEMYNKKMLQNKFMDKYDRVKFAKEFSKNVNEKFKHIIIDGGEKITRCELQFISSLYNISSTSSLTFTINTEETTEIDSWFVKGKKTTYLEEEYKNKTYILKGLPINNEAKKVDYMEKFKYINLKHKNEFDFNIDSLGGTKEIYLEDNLVFKENELKEIPVFNQIAAGNPIEINDEMRETFYLPAGWLERGKDTFILEVKGDSMIDKNIFSGDLVVIKKQHTAYNNDIVAASLDGEATLKILNTNGKYPKLIPANNRYSEISLVDKEVSILGVAIGIIKHHH</sequence>
<evidence type="ECO:0000256" key="5">
    <source>
        <dbReference type="ARBA" id="ARBA00023204"/>
    </source>
</evidence>
<dbReference type="PANTHER" id="PTHR33516">
    <property type="entry name" value="LEXA REPRESSOR"/>
    <property type="match status" value="1"/>
</dbReference>
<proteinExistence type="inferred from homology"/>
<keyword evidence="2" id="KW-0227">DNA damage</keyword>
<organism evidence="9 10">
    <name type="scientific">Clostridium disporicum</name>
    <dbReference type="NCBI Taxonomy" id="84024"/>
    <lineage>
        <taxon>Bacteria</taxon>
        <taxon>Bacillati</taxon>
        <taxon>Bacillota</taxon>
        <taxon>Clostridia</taxon>
        <taxon>Eubacteriales</taxon>
        <taxon>Clostridiaceae</taxon>
        <taxon>Clostridium</taxon>
    </lineage>
</organism>
<dbReference type="InterPro" id="IPR015927">
    <property type="entry name" value="Peptidase_S24_S26A/B/C"/>
</dbReference>
<dbReference type="GO" id="GO:0003677">
    <property type="term" value="F:DNA binding"/>
    <property type="evidence" value="ECO:0007669"/>
    <property type="project" value="InterPro"/>
</dbReference>
<dbReference type="GO" id="GO:0004252">
    <property type="term" value="F:serine-type endopeptidase activity"/>
    <property type="evidence" value="ECO:0007669"/>
    <property type="project" value="UniProtKB-EC"/>
</dbReference>
<dbReference type="Proteomes" id="UP000095594">
    <property type="component" value="Unassembled WGS sequence"/>
</dbReference>